<dbReference type="WBParaSite" id="ALUE_0002082801-mRNA-1">
    <property type="protein sequence ID" value="ALUE_0002082801-mRNA-1"/>
    <property type="gene ID" value="ALUE_0002082801"/>
</dbReference>
<accession>A0A0M3IQ00</accession>
<dbReference type="Proteomes" id="UP000036681">
    <property type="component" value="Unplaced"/>
</dbReference>
<evidence type="ECO:0000313" key="2">
    <source>
        <dbReference type="WBParaSite" id="ALUE_0002082801-mRNA-1"/>
    </source>
</evidence>
<organism evidence="1 2">
    <name type="scientific">Ascaris lumbricoides</name>
    <name type="common">Giant roundworm</name>
    <dbReference type="NCBI Taxonomy" id="6252"/>
    <lineage>
        <taxon>Eukaryota</taxon>
        <taxon>Metazoa</taxon>
        <taxon>Ecdysozoa</taxon>
        <taxon>Nematoda</taxon>
        <taxon>Chromadorea</taxon>
        <taxon>Rhabditida</taxon>
        <taxon>Spirurina</taxon>
        <taxon>Ascaridomorpha</taxon>
        <taxon>Ascaridoidea</taxon>
        <taxon>Ascarididae</taxon>
        <taxon>Ascaris</taxon>
    </lineage>
</organism>
<reference evidence="2" key="1">
    <citation type="submission" date="2017-02" db="UniProtKB">
        <authorList>
            <consortium name="WormBaseParasite"/>
        </authorList>
    </citation>
    <scope>IDENTIFICATION</scope>
</reference>
<name>A0A0M3IQ00_ASCLU</name>
<keyword evidence="1" id="KW-1185">Reference proteome</keyword>
<dbReference type="AlphaFoldDB" id="A0A0M3IQ00"/>
<protein>
    <submittedName>
        <fullName evidence="2">DNA-directed DNA polymerase</fullName>
    </submittedName>
</protein>
<sequence length="37" mass="4306">MHIVLNHFAGSRIDMLTFDFMKFLFMHTDGIIIAHNA</sequence>
<proteinExistence type="predicted"/>
<evidence type="ECO:0000313" key="1">
    <source>
        <dbReference type="Proteomes" id="UP000036681"/>
    </source>
</evidence>